<dbReference type="OrthoDB" id="690257at2759"/>
<gene>
    <name evidence="2" type="ORF">EJB05_39266</name>
</gene>
<name>A0A5J9TXZ8_9POAL</name>
<keyword evidence="3" id="KW-1185">Reference proteome</keyword>
<dbReference type="InterPro" id="IPR053781">
    <property type="entry name" value="F-box_AtFBL13-like"/>
</dbReference>
<dbReference type="PANTHER" id="PTHR34709:SF28">
    <property type="entry name" value="OS08G0272601 PROTEIN"/>
    <property type="match status" value="1"/>
</dbReference>
<evidence type="ECO:0000313" key="3">
    <source>
        <dbReference type="Proteomes" id="UP000324897"/>
    </source>
</evidence>
<dbReference type="AlphaFoldDB" id="A0A5J9TXZ8"/>
<dbReference type="PANTHER" id="PTHR34709">
    <property type="entry name" value="OS10G0396666 PROTEIN"/>
    <property type="match status" value="1"/>
</dbReference>
<feature type="non-terminal residue" evidence="2">
    <location>
        <position position="1"/>
    </location>
</feature>
<evidence type="ECO:0000256" key="1">
    <source>
        <dbReference type="SAM" id="MobiDB-lite"/>
    </source>
</evidence>
<proteinExistence type="predicted"/>
<dbReference type="CDD" id="cd22160">
    <property type="entry name" value="F-box_AtFBL13-like"/>
    <property type="match status" value="1"/>
</dbReference>
<dbReference type="Gene3D" id="1.20.1280.50">
    <property type="match status" value="1"/>
</dbReference>
<dbReference type="InterPro" id="IPR036047">
    <property type="entry name" value="F-box-like_dom_sf"/>
</dbReference>
<evidence type="ECO:0008006" key="4">
    <source>
        <dbReference type="Google" id="ProtNLM"/>
    </source>
</evidence>
<feature type="region of interest" description="Disordered" evidence="1">
    <location>
        <begin position="1"/>
        <end position="22"/>
    </location>
</feature>
<reference evidence="2 3" key="1">
    <citation type="journal article" date="2019" name="Sci. Rep.">
        <title>A high-quality genome of Eragrostis curvula grass provides insights into Poaceae evolution and supports new strategies to enhance forage quality.</title>
        <authorList>
            <person name="Carballo J."/>
            <person name="Santos B.A.C.M."/>
            <person name="Zappacosta D."/>
            <person name="Garbus I."/>
            <person name="Selva J.P."/>
            <person name="Gallo C.A."/>
            <person name="Diaz A."/>
            <person name="Albertini E."/>
            <person name="Caccamo M."/>
            <person name="Echenique V."/>
        </authorList>
    </citation>
    <scope>NUCLEOTIDE SEQUENCE [LARGE SCALE GENOMIC DNA]</scope>
    <source>
        <strain evidence="3">cv. Victoria</strain>
        <tissue evidence="2">Leaf</tissue>
    </source>
</reference>
<dbReference type="Gramene" id="TVU15728">
    <property type="protein sequence ID" value="TVU15728"/>
    <property type="gene ID" value="EJB05_39266"/>
</dbReference>
<evidence type="ECO:0000313" key="2">
    <source>
        <dbReference type="EMBL" id="TVU15728.1"/>
    </source>
</evidence>
<dbReference type="InterPro" id="IPR055312">
    <property type="entry name" value="FBL15-like"/>
</dbReference>
<sequence length="512" mass="58416">MPKGGAARKAKRRRTAPSAGPAAACGADLISRLPDDVLLHVLTLLPDARDAVRTDTLSRRWRGLWTRVPALRFSSRYWPKFMVPFDADRYIAFVDMFLSRRAAKTEPAAAIESLSILFDASCMRGFDAERILPSSMVRAAKGWIQYAVQHAVKGFVLDQSGPWNRGNLFYRKPWFGRNNDDDDDETLMDLHDLPSSANLETMHLGISRAQIRLPATAVFSSLTDLSLRYMRIAAGSNHLLSRFLSSKCCPRLLKLQLRKLRLMELLIKADTLVELSLEEMERGCSIELRTPSLLILRMIDFGSNRPEMLRISAPMLEELTVKKYDRPDHIVVDGEFPFMQNLTVYLRTHGHSVEDDYNDVGIRLLQCCTSVRCLKLHLDIDTKVFFYLDAYLSILTSQANDSESYSLCDHPNHWQSRMVSLTHLRDVELRGLTGTDCDNWFMQLLFAGTTKLKKVNVNFDPEHMRQNTRDVFELIPGIGGGVWTACRDKCWSYEWNPCMSEKHVSECDQPES</sequence>
<accession>A0A5J9TXZ8</accession>
<dbReference type="SUPFAM" id="SSF81383">
    <property type="entry name" value="F-box domain"/>
    <property type="match status" value="1"/>
</dbReference>
<dbReference type="Proteomes" id="UP000324897">
    <property type="component" value="Unassembled WGS sequence"/>
</dbReference>
<dbReference type="EMBL" id="RWGY01000031">
    <property type="protein sequence ID" value="TVU15728.1"/>
    <property type="molecule type" value="Genomic_DNA"/>
</dbReference>
<organism evidence="2 3">
    <name type="scientific">Eragrostis curvula</name>
    <name type="common">weeping love grass</name>
    <dbReference type="NCBI Taxonomy" id="38414"/>
    <lineage>
        <taxon>Eukaryota</taxon>
        <taxon>Viridiplantae</taxon>
        <taxon>Streptophyta</taxon>
        <taxon>Embryophyta</taxon>
        <taxon>Tracheophyta</taxon>
        <taxon>Spermatophyta</taxon>
        <taxon>Magnoliopsida</taxon>
        <taxon>Liliopsida</taxon>
        <taxon>Poales</taxon>
        <taxon>Poaceae</taxon>
        <taxon>PACMAD clade</taxon>
        <taxon>Chloridoideae</taxon>
        <taxon>Eragrostideae</taxon>
        <taxon>Eragrostidinae</taxon>
        <taxon>Eragrostis</taxon>
    </lineage>
</organism>
<comment type="caution">
    <text evidence="2">The sequence shown here is derived from an EMBL/GenBank/DDBJ whole genome shotgun (WGS) entry which is preliminary data.</text>
</comment>
<protein>
    <recommendedName>
        <fullName evidence="4">F-box domain-containing protein</fullName>
    </recommendedName>
</protein>
<feature type="compositionally biased region" description="Basic residues" evidence="1">
    <location>
        <begin position="1"/>
        <end position="15"/>
    </location>
</feature>